<organism evidence="5 6">
    <name type="scientific">Pseudidiomarina insulisalsae</name>
    <dbReference type="NCBI Taxonomy" id="575789"/>
    <lineage>
        <taxon>Bacteria</taxon>
        <taxon>Pseudomonadati</taxon>
        <taxon>Pseudomonadota</taxon>
        <taxon>Gammaproteobacteria</taxon>
        <taxon>Alteromonadales</taxon>
        <taxon>Idiomarinaceae</taxon>
        <taxon>Pseudidiomarina</taxon>
    </lineage>
</organism>
<dbReference type="OrthoDB" id="6238586at2"/>
<evidence type="ECO:0000313" key="6">
    <source>
        <dbReference type="Proteomes" id="UP000288259"/>
    </source>
</evidence>
<comment type="caution">
    <text evidence="5">The sequence shown here is derived from an EMBL/GenBank/DDBJ whole genome shotgun (WGS) entry which is preliminary data.</text>
</comment>
<name>A0A432YDL5_9GAMM</name>
<feature type="region of interest" description="Disordered" evidence="4">
    <location>
        <begin position="132"/>
        <end position="151"/>
    </location>
</feature>
<keyword evidence="6" id="KW-1185">Reference proteome</keyword>
<dbReference type="Gene3D" id="1.20.58.300">
    <property type="entry name" value="FlgN-like"/>
    <property type="match status" value="1"/>
</dbReference>
<protein>
    <submittedName>
        <fullName evidence="5">Flagellar protein FlgN</fullName>
    </submittedName>
</protein>
<evidence type="ECO:0000256" key="2">
    <source>
        <dbReference type="ARBA" id="ARBA00007703"/>
    </source>
</evidence>
<proteinExistence type="inferred from homology"/>
<dbReference type="InterPro" id="IPR036679">
    <property type="entry name" value="FlgN-like_sf"/>
</dbReference>
<keyword evidence="3" id="KW-1005">Bacterial flagellum biogenesis</keyword>
<keyword evidence="5" id="KW-0969">Cilium</keyword>
<dbReference type="InterPro" id="IPR007809">
    <property type="entry name" value="FlgN-like"/>
</dbReference>
<keyword evidence="5" id="KW-0282">Flagellum</keyword>
<evidence type="ECO:0000256" key="1">
    <source>
        <dbReference type="ARBA" id="ARBA00002397"/>
    </source>
</evidence>
<evidence type="ECO:0000313" key="5">
    <source>
        <dbReference type="EMBL" id="RUO59031.1"/>
    </source>
</evidence>
<sequence>MTQTTLVEQHQQHLTQLLSALEREQQALSRGRIDGAELAELANLKQGLFNELGKLDEARAQQVADAGFPTDSAGHRGYMRAQGLTAQWQQMLTLAQRVAHLNQLNGELIHHRLRHNQQMLNDLRADAVSQAPTYSASGSQSTHIQRFQSKA</sequence>
<keyword evidence="5" id="KW-0966">Cell projection</keyword>
<dbReference type="AlphaFoldDB" id="A0A432YDL5"/>
<comment type="function">
    <text evidence="1">Required for the efficient initiation of filament assembly.</text>
</comment>
<dbReference type="SUPFAM" id="SSF140566">
    <property type="entry name" value="FlgN-like"/>
    <property type="match status" value="1"/>
</dbReference>
<evidence type="ECO:0000256" key="4">
    <source>
        <dbReference type="SAM" id="MobiDB-lite"/>
    </source>
</evidence>
<dbReference type="EMBL" id="PIPY01000009">
    <property type="protein sequence ID" value="RUO59031.1"/>
    <property type="molecule type" value="Genomic_DNA"/>
</dbReference>
<reference evidence="6" key="1">
    <citation type="journal article" date="2018" name="Front. Microbiol.">
        <title>Genome-Based Analysis Reveals the Taxonomy and Diversity of the Family Idiomarinaceae.</title>
        <authorList>
            <person name="Liu Y."/>
            <person name="Lai Q."/>
            <person name="Shao Z."/>
        </authorList>
    </citation>
    <scope>NUCLEOTIDE SEQUENCE [LARGE SCALE GENOMIC DNA]</scope>
    <source>
        <strain evidence="6">CVS-6</strain>
    </source>
</reference>
<dbReference type="Proteomes" id="UP000288259">
    <property type="component" value="Unassembled WGS sequence"/>
</dbReference>
<accession>A0A432YDL5</accession>
<evidence type="ECO:0000256" key="3">
    <source>
        <dbReference type="ARBA" id="ARBA00022795"/>
    </source>
</evidence>
<comment type="similarity">
    <text evidence="2">Belongs to the FlgN family.</text>
</comment>
<gene>
    <name evidence="5" type="ORF">CWI71_09440</name>
</gene>
<dbReference type="RefSeq" id="WP_126755021.1">
    <property type="nucleotide sequence ID" value="NZ_PIPY01000009.1"/>
</dbReference>
<dbReference type="Pfam" id="PF05130">
    <property type="entry name" value="FlgN"/>
    <property type="match status" value="1"/>
</dbReference>
<dbReference type="GO" id="GO:0044780">
    <property type="term" value="P:bacterial-type flagellum assembly"/>
    <property type="evidence" value="ECO:0007669"/>
    <property type="project" value="InterPro"/>
</dbReference>